<feature type="domain" description="Outer membrane protein beta-barrel" evidence="4">
    <location>
        <begin position="114"/>
        <end position="258"/>
    </location>
</feature>
<dbReference type="Pfam" id="PF13505">
    <property type="entry name" value="OMP_b-brl"/>
    <property type="match status" value="1"/>
</dbReference>
<gene>
    <name evidence="5" type="ORF">SAMN04488120_10570</name>
</gene>
<name>A0A1I2IYT6_9GAMM</name>
<evidence type="ECO:0000256" key="1">
    <source>
        <dbReference type="ARBA" id="ARBA00022729"/>
    </source>
</evidence>
<evidence type="ECO:0000313" key="6">
    <source>
        <dbReference type="Proteomes" id="UP000199771"/>
    </source>
</evidence>
<feature type="compositionally biased region" description="Low complexity" evidence="2">
    <location>
        <begin position="52"/>
        <end position="76"/>
    </location>
</feature>
<dbReference type="OrthoDB" id="7064313at2"/>
<accession>A0A1I2IYT6</accession>
<protein>
    <recommendedName>
        <fullName evidence="4">Outer membrane protein beta-barrel domain-containing protein</fullName>
    </recommendedName>
</protein>
<dbReference type="Proteomes" id="UP000199771">
    <property type="component" value="Unassembled WGS sequence"/>
</dbReference>
<dbReference type="EMBL" id="FOOC01000005">
    <property type="protein sequence ID" value="SFF47692.1"/>
    <property type="molecule type" value="Genomic_DNA"/>
</dbReference>
<dbReference type="AlphaFoldDB" id="A0A1I2IYT6"/>
<sequence>MKKRPVVWMACLLTAVMASAQAQDDGNGAYAEDPAGAAITDGEMAGDTPSEAASGGIATDDTAAADAASDSSSDTAVSEVPEPAADASMATDEATETAASDVGGSAETSGGGASADEPVPLYLGADYVWTTASFSKTALKTAFGSDQLDSGMYRLRAGIRLFDQMGAEVQFGIGTTDSESLDADEYRTDRFYGIYLVPTGVLFDLIEVSASVGYAQTDLERANASESLGGVSFGVNADLPLYVGDEWELRIGGGGTVFRAQNSARIYGYHAGLRIDFKI</sequence>
<dbReference type="RefSeq" id="WP_091533132.1">
    <property type="nucleotide sequence ID" value="NZ_FOOC01000005.1"/>
</dbReference>
<feature type="signal peptide" evidence="3">
    <location>
        <begin position="1"/>
        <end position="22"/>
    </location>
</feature>
<reference evidence="5 6" key="1">
    <citation type="submission" date="2016-10" db="EMBL/GenBank/DDBJ databases">
        <authorList>
            <person name="de Groot N.N."/>
        </authorList>
    </citation>
    <scope>NUCLEOTIDE SEQUENCE [LARGE SCALE GENOMIC DNA]</scope>
    <source>
        <strain evidence="5 6">DSM 23609</strain>
    </source>
</reference>
<feature type="chain" id="PRO_5011469799" description="Outer membrane protein beta-barrel domain-containing protein" evidence="3">
    <location>
        <begin position="23"/>
        <end position="279"/>
    </location>
</feature>
<evidence type="ECO:0000256" key="3">
    <source>
        <dbReference type="SAM" id="SignalP"/>
    </source>
</evidence>
<evidence type="ECO:0000259" key="4">
    <source>
        <dbReference type="Pfam" id="PF13505"/>
    </source>
</evidence>
<evidence type="ECO:0000313" key="5">
    <source>
        <dbReference type="EMBL" id="SFF47692.1"/>
    </source>
</evidence>
<proteinExistence type="predicted"/>
<dbReference type="InterPro" id="IPR027385">
    <property type="entry name" value="Beta-barrel_OMP"/>
</dbReference>
<keyword evidence="1 3" id="KW-0732">Signal</keyword>
<evidence type="ECO:0000256" key="2">
    <source>
        <dbReference type="SAM" id="MobiDB-lite"/>
    </source>
</evidence>
<organism evidence="5 6">
    <name type="scientific">Fontimonas thermophila</name>
    <dbReference type="NCBI Taxonomy" id="1076937"/>
    <lineage>
        <taxon>Bacteria</taxon>
        <taxon>Pseudomonadati</taxon>
        <taxon>Pseudomonadota</taxon>
        <taxon>Gammaproteobacteria</taxon>
        <taxon>Nevskiales</taxon>
        <taxon>Nevskiaceae</taxon>
        <taxon>Fontimonas</taxon>
    </lineage>
</organism>
<keyword evidence="6" id="KW-1185">Reference proteome</keyword>
<feature type="region of interest" description="Disordered" evidence="2">
    <location>
        <begin position="25"/>
        <end position="116"/>
    </location>
</feature>
<feature type="compositionally biased region" description="Low complexity" evidence="2">
    <location>
        <begin position="84"/>
        <end position="108"/>
    </location>
</feature>